<reference evidence="3 4" key="1">
    <citation type="submission" date="2020-08" db="EMBL/GenBank/DDBJ databases">
        <title>Genome sequence of Thermomonas carbonis KCTC 42013T.</title>
        <authorList>
            <person name="Hyun D.-W."/>
            <person name="Bae J.-W."/>
        </authorList>
    </citation>
    <scope>NUCLEOTIDE SEQUENCE [LARGE SCALE GENOMIC DNA]</scope>
    <source>
        <strain evidence="3 4">KCTC 42013</strain>
    </source>
</reference>
<dbReference type="KEGG" id="tcn:H9L16_04920"/>
<dbReference type="PROSITE" id="PS51257">
    <property type="entry name" value="PROKAR_LIPOPROTEIN"/>
    <property type="match status" value="1"/>
</dbReference>
<keyword evidence="2" id="KW-0732">Signal</keyword>
<sequence length="205" mass="22397">MIRKFLLPALAIATLAGCATGYSYRGGNGDYYYGQPSVDYRYYGSYGYGGIGSYGFGRGFYLDIFGRPLYGYPYGYYGRPYSGYPHGHVPRPRPPHGPGHGGHDGDHDGDHQGPPPAHGGQRPGKRPPWRDIGRIHERGDDEPSRPRRLGPPDARPMVQRSPPPARPAAPVMRERSESRPAGMVRGGGGAGERARTRSVHPSARE</sequence>
<evidence type="ECO:0000313" key="3">
    <source>
        <dbReference type="EMBL" id="QNN70928.1"/>
    </source>
</evidence>
<protein>
    <recommendedName>
        <fullName evidence="5">Lipoprotein</fullName>
    </recommendedName>
</protein>
<evidence type="ECO:0000313" key="4">
    <source>
        <dbReference type="Proteomes" id="UP000515804"/>
    </source>
</evidence>
<evidence type="ECO:0008006" key="5">
    <source>
        <dbReference type="Google" id="ProtNLM"/>
    </source>
</evidence>
<gene>
    <name evidence="3" type="ORF">H9L16_04920</name>
</gene>
<organism evidence="3 4">
    <name type="scientific">Thermomonas carbonis</name>
    <dbReference type="NCBI Taxonomy" id="1463158"/>
    <lineage>
        <taxon>Bacteria</taxon>
        <taxon>Pseudomonadati</taxon>
        <taxon>Pseudomonadota</taxon>
        <taxon>Gammaproteobacteria</taxon>
        <taxon>Lysobacterales</taxon>
        <taxon>Lysobacteraceae</taxon>
        <taxon>Thermomonas</taxon>
    </lineage>
</organism>
<accession>A0A7G9SSV3</accession>
<proteinExistence type="predicted"/>
<dbReference type="Proteomes" id="UP000515804">
    <property type="component" value="Chromosome"/>
</dbReference>
<feature type="signal peptide" evidence="2">
    <location>
        <begin position="1"/>
        <end position="21"/>
    </location>
</feature>
<evidence type="ECO:0000256" key="1">
    <source>
        <dbReference type="SAM" id="MobiDB-lite"/>
    </source>
</evidence>
<feature type="chain" id="PRO_5028979290" description="Lipoprotein" evidence="2">
    <location>
        <begin position="22"/>
        <end position="205"/>
    </location>
</feature>
<name>A0A7G9SSV3_9GAMM</name>
<feature type="compositionally biased region" description="Basic and acidic residues" evidence="1">
    <location>
        <begin position="101"/>
        <end position="111"/>
    </location>
</feature>
<dbReference type="RefSeq" id="WP_187553443.1">
    <property type="nucleotide sequence ID" value="NZ_BMZL01000001.1"/>
</dbReference>
<dbReference type="EMBL" id="CP060719">
    <property type="protein sequence ID" value="QNN70928.1"/>
    <property type="molecule type" value="Genomic_DNA"/>
</dbReference>
<feature type="compositionally biased region" description="Basic and acidic residues" evidence="1">
    <location>
        <begin position="128"/>
        <end position="145"/>
    </location>
</feature>
<feature type="region of interest" description="Disordered" evidence="1">
    <location>
        <begin position="87"/>
        <end position="205"/>
    </location>
</feature>
<keyword evidence="4" id="KW-1185">Reference proteome</keyword>
<dbReference type="AlphaFoldDB" id="A0A7G9SSV3"/>
<evidence type="ECO:0000256" key="2">
    <source>
        <dbReference type="SAM" id="SignalP"/>
    </source>
</evidence>